<dbReference type="PATRIC" id="fig|1618434.3.peg.394"/>
<evidence type="ECO:0000256" key="13">
    <source>
        <dbReference type="ARBA" id="ARBA00023306"/>
    </source>
</evidence>
<keyword evidence="13 16" id="KW-0131">Cell cycle</keyword>
<evidence type="ECO:0000259" key="17">
    <source>
        <dbReference type="PROSITE" id="PS51387"/>
    </source>
</evidence>
<evidence type="ECO:0000256" key="10">
    <source>
        <dbReference type="ARBA" id="ARBA00022960"/>
    </source>
</evidence>
<feature type="domain" description="FAD-binding PCMH-type" evidence="17">
    <location>
        <begin position="29"/>
        <end position="209"/>
    </location>
</feature>
<evidence type="ECO:0000256" key="14">
    <source>
        <dbReference type="ARBA" id="ARBA00023316"/>
    </source>
</evidence>
<evidence type="ECO:0000256" key="8">
    <source>
        <dbReference type="ARBA" id="ARBA00022827"/>
    </source>
</evidence>
<comment type="pathway">
    <text evidence="4 16">Cell wall biogenesis; peptidoglycan biosynthesis.</text>
</comment>
<proteinExistence type="inferred from homology"/>
<dbReference type="InterPro" id="IPR036635">
    <property type="entry name" value="MurB_C_sf"/>
</dbReference>
<evidence type="ECO:0000256" key="15">
    <source>
        <dbReference type="ARBA" id="ARBA00048914"/>
    </source>
</evidence>
<sequence length="328" mass="36690">MNKLQTLESKLGKNRIKTGFPLSSITTYRVGGPAEYFFQAITTEELIKAIEIAKFLDLKLTLLGGGSNVLISDKGLKGLVIRNESNNITIYKRIGKINHGKLNTQEVILEVDAGVLMNRLVRYTCDNGLKGLEYHLGLPGSVGGAIYNNSKWTKPLTYIGDSLSEAILVNNEGKLKKVDINYFKFAYDFSILQKTHESIISIFFHLTQEDPKILWQRANDVMKYRQLTQPMGVKSAGCVFKNIYIADAMRIGTPNHTLSAGYLIDQTGLKNFSIGGAKFSDKHANFIINTNNAVASDIYALIKEAQERVFHKFKVKIEPEIMLLGEFN</sequence>
<keyword evidence="10 16" id="KW-0133">Cell shape</keyword>
<dbReference type="GO" id="GO:0051301">
    <property type="term" value="P:cell division"/>
    <property type="evidence" value="ECO:0007669"/>
    <property type="project" value="UniProtKB-KW"/>
</dbReference>
<keyword evidence="8 16" id="KW-0274">FAD</keyword>
<comment type="catalytic activity">
    <reaction evidence="15 16">
        <text>UDP-N-acetyl-alpha-D-muramate + NADP(+) = UDP-N-acetyl-3-O-(1-carboxyvinyl)-alpha-D-glucosamine + NADPH + H(+)</text>
        <dbReference type="Rhea" id="RHEA:12248"/>
        <dbReference type="ChEBI" id="CHEBI:15378"/>
        <dbReference type="ChEBI" id="CHEBI:57783"/>
        <dbReference type="ChEBI" id="CHEBI:58349"/>
        <dbReference type="ChEBI" id="CHEBI:68483"/>
        <dbReference type="ChEBI" id="CHEBI:70757"/>
        <dbReference type="EC" id="1.3.1.98"/>
    </reaction>
</comment>
<dbReference type="InterPro" id="IPR011601">
    <property type="entry name" value="MurB_C"/>
</dbReference>
<comment type="similarity">
    <text evidence="16">Belongs to the MurB family.</text>
</comment>
<organism evidence="18 19">
    <name type="scientific">Candidatus Gottesmanbacteria bacterium GW2011_GWA1_34_13</name>
    <dbReference type="NCBI Taxonomy" id="1618434"/>
    <lineage>
        <taxon>Bacteria</taxon>
        <taxon>Candidatus Gottesmaniibacteriota</taxon>
    </lineage>
</organism>
<dbReference type="GO" id="GO:0071949">
    <property type="term" value="F:FAD binding"/>
    <property type="evidence" value="ECO:0007669"/>
    <property type="project" value="InterPro"/>
</dbReference>
<dbReference type="STRING" id="1618434.UR52_C0010G0012"/>
<evidence type="ECO:0000256" key="3">
    <source>
        <dbReference type="ARBA" id="ARBA00004496"/>
    </source>
</evidence>
<dbReference type="InterPro" id="IPR003170">
    <property type="entry name" value="MurB"/>
</dbReference>
<reference evidence="18 19" key="1">
    <citation type="journal article" date="2015" name="Nature">
        <title>rRNA introns, odd ribosomes, and small enigmatic genomes across a large radiation of phyla.</title>
        <authorList>
            <person name="Brown C.T."/>
            <person name="Hug L.A."/>
            <person name="Thomas B.C."/>
            <person name="Sharon I."/>
            <person name="Castelle C.J."/>
            <person name="Singh A."/>
            <person name="Wilkins M.J."/>
            <person name="Williams K.H."/>
            <person name="Banfield J.F."/>
        </authorList>
    </citation>
    <scope>NUCLEOTIDE SEQUENCE [LARGE SCALE GENOMIC DNA]</scope>
</reference>
<dbReference type="AlphaFoldDB" id="A0A0G0AQT2"/>
<dbReference type="NCBIfam" id="TIGR00179">
    <property type="entry name" value="murB"/>
    <property type="match status" value="1"/>
</dbReference>
<dbReference type="Gene3D" id="3.90.78.10">
    <property type="entry name" value="UDP-N-acetylenolpyruvoylglucosamine reductase, C-terminal domain"/>
    <property type="match status" value="1"/>
</dbReference>
<keyword evidence="6 16" id="KW-0132">Cell division</keyword>
<gene>
    <name evidence="16" type="primary">murB</name>
    <name evidence="18" type="ORF">UR52_C0010G0012</name>
</gene>
<dbReference type="InterPro" id="IPR016166">
    <property type="entry name" value="FAD-bd_PCMH"/>
</dbReference>
<evidence type="ECO:0000256" key="16">
    <source>
        <dbReference type="HAMAP-Rule" id="MF_00037"/>
    </source>
</evidence>
<dbReference type="InterPro" id="IPR006094">
    <property type="entry name" value="Oxid_FAD_bind_N"/>
</dbReference>
<dbReference type="Gene3D" id="3.30.43.10">
    <property type="entry name" value="Uridine Diphospho-n-acetylenolpyruvylglucosamine Reductase, domain 2"/>
    <property type="match status" value="1"/>
</dbReference>
<dbReference type="Proteomes" id="UP000034176">
    <property type="component" value="Unassembled WGS sequence"/>
</dbReference>
<dbReference type="SUPFAM" id="SSF56194">
    <property type="entry name" value="Uridine diphospho-N-Acetylenolpyruvylglucosamine reductase, MurB, C-terminal domain"/>
    <property type="match status" value="1"/>
</dbReference>
<evidence type="ECO:0000313" key="18">
    <source>
        <dbReference type="EMBL" id="KKP59199.1"/>
    </source>
</evidence>
<evidence type="ECO:0000256" key="7">
    <source>
        <dbReference type="ARBA" id="ARBA00022630"/>
    </source>
</evidence>
<dbReference type="EC" id="1.3.1.98" evidence="16"/>
<dbReference type="InterPro" id="IPR016167">
    <property type="entry name" value="FAD-bd_PCMH_sub1"/>
</dbReference>
<dbReference type="InterPro" id="IPR036318">
    <property type="entry name" value="FAD-bd_PCMH-like_sf"/>
</dbReference>
<dbReference type="EMBL" id="LBPN01000010">
    <property type="protein sequence ID" value="KKP59199.1"/>
    <property type="molecule type" value="Genomic_DNA"/>
</dbReference>
<dbReference type="GO" id="GO:0009252">
    <property type="term" value="P:peptidoglycan biosynthetic process"/>
    <property type="evidence" value="ECO:0007669"/>
    <property type="project" value="UniProtKB-UniRule"/>
</dbReference>
<evidence type="ECO:0000256" key="1">
    <source>
        <dbReference type="ARBA" id="ARBA00001974"/>
    </source>
</evidence>
<evidence type="ECO:0000256" key="5">
    <source>
        <dbReference type="ARBA" id="ARBA00022490"/>
    </source>
</evidence>
<dbReference type="SUPFAM" id="SSF56176">
    <property type="entry name" value="FAD-binding/transporter-associated domain-like"/>
    <property type="match status" value="1"/>
</dbReference>
<protein>
    <recommendedName>
        <fullName evidence="16">UDP-N-acetylenolpyruvoylglucosamine reductase</fullName>
        <ecNumber evidence="16">1.3.1.98</ecNumber>
    </recommendedName>
    <alternativeName>
        <fullName evidence="16">UDP-N-acetylmuramate dehydrogenase</fullName>
    </alternativeName>
</protein>
<keyword evidence="7 16" id="KW-0285">Flavoprotein</keyword>
<dbReference type="Pfam" id="PF01565">
    <property type="entry name" value="FAD_binding_4"/>
    <property type="match status" value="1"/>
</dbReference>
<dbReference type="GO" id="GO:0008360">
    <property type="term" value="P:regulation of cell shape"/>
    <property type="evidence" value="ECO:0007669"/>
    <property type="project" value="UniProtKB-KW"/>
</dbReference>
<dbReference type="HAMAP" id="MF_00037">
    <property type="entry name" value="MurB"/>
    <property type="match status" value="1"/>
</dbReference>
<evidence type="ECO:0000313" key="19">
    <source>
        <dbReference type="Proteomes" id="UP000034176"/>
    </source>
</evidence>
<dbReference type="InterPro" id="IPR016169">
    <property type="entry name" value="FAD-bd_PCMH_sub2"/>
</dbReference>
<evidence type="ECO:0000256" key="6">
    <source>
        <dbReference type="ARBA" id="ARBA00022618"/>
    </source>
</evidence>
<comment type="subcellular location">
    <subcellularLocation>
        <location evidence="3 16">Cytoplasm</location>
    </subcellularLocation>
</comment>
<dbReference type="PANTHER" id="PTHR21071:SF4">
    <property type="entry name" value="UDP-N-ACETYLENOLPYRUVOYLGLUCOSAMINE REDUCTASE"/>
    <property type="match status" value="1"/>
</dbReference>
<feature type="active site" description="Proton donor" evidence="16">
    <location>
        <position position="238"/>
    </location>
</feature>
<dbReference type="GO" id="GO:0005829">
    <property type="term" value="C:cytosol"/>
    <property type="evidence" value="ECO:0007669"/>
    <property type="project" value="TreeGrafter"/>
</dbReference>
<keyword evidence="5 16" id="KW-0963">Cytoplasm</keyword>
<feature type="active site" evidence="16">
    <location>
        <position position="320"/>
    </location>
</feature>
<dbReference type="PROSITE" id="PS51387">
    <property type="entry name" value="FAD_PCMH"/>
    <property type="match status" value="1"/>
</dbReference>
<comment type="caution">
    <text evidence="16">Lacks conserved residue(s) required for the propagation of feature annotation.</text>
</comment>
<evidence type="ECO:0000256" key="9">
    <source>
        <dbReference type="ARBA" id="ARBA00022857"/>
    </source>
</evidence>
<evidence type="ECO:0000256" key="11">
    <source>
        <dbReference type="ARBA" id="ARBA00022984"/>
    </source>
</evidence>
<dbReference type="Pfam" id="PF02873">
    <property type="entry name" value="MurB_C"/>
    <property type="match status" value="1"/>
</dbReference>
<dbReference type="UniPathway" id="UPA00219"/>
<accession>A0A0G0AQT2</accession>
<name>A0A0G0AQT2_9BACT</name>
<keyword evidence="12 16" id="KW-0560">Oxidoreductase</keyword>
<evidence type="ECO:0000256" key="2">
    <source>
        <dbReference type="ARBA" id="ARBA00003921"/>
    </source>
</evidence>
<keyword evidence="9 16" id="KW-0521">NADP</keyword>
<comment type="caution">
    <text evidence="18">The sequence shown here is derived from an EMBL/GenBank/DDBJ whole genome shotgun (WGS) entry which is preliminary data.</text>
</comment>
<dbReference type="PANTHER" id="PTHR21071">
    <property type="entry name" value="UDP-N-ACETYLENOLPYRUVOYLGLUCOSAMINE REDUCTASE"/>
    <property type="match status" value="1"/>
</dbReference>
<comment type="function">
    <text evidence="2 16">Cell wall formation.</text>
</comment>
<comment type="cofactor">
    <cofactor evidence="1 16">
        <name>FAD</name>
        <dbReference type="ChEBI" id="CHEBI:57692"/>
    </cofactor>
</comment>
<dbReference type="GO" id="GO:0008762">
    <property type="term" value="F:UDP-N-acetylmuramate dehydrogenase activity"/>
    <property type="evidence" value="ECO:0007669"/>
    <property type="project" value="UniProtKB-UniRule"/>
</dbReference>
<keyword evidence="11 16" id="KW-0573">Peptidoglycan synthesis</keyword>
<dbReference type="Gene3D" id="3.30.465.10">
    <property type="match status" value="1"/>
</dbReference>
<evidence type="ECO:0000256" key="12">
    <source>
        <dbReference type="ARBA" id="ARBA00023002"/>
    </source>
</evidence>
<dbReference type="GO" id="GO:0071555">
    <property type="term" value="P:cell wall organization"/>
    <property type="evidence" value="ECO:0007669"/>
    <property type="project" value="UniProtKB-KW"/>
</dbReference>
<keyword evidence="14 16" id="KW-0961">Cell wall biogenesis/degradation</keyword>
<evidence type="ECO:0000256" key="4">
    <source>
        <dbReference type="ARBA" id="ARBA00004752"/>
    </source>
</evidence>